<reference evidence="2 3" key="1">
    <citation type="submission" date="2015-03" db="EMBL/GenBank/DDBJ databases">
        <authorList>
            <person name="Urmite Genomes"/>
        </authorList>
    </citation>
    <scope>NUCLEOTIDE SEQUENCE [LARGE SCALE GENOMIC DNA]</scope>
    <source>
        <strain evidence="2 3">CSUR P1491</strain>
    </source>
</reference>
<dbReference type="EMBL" id="CTEE01000003">
    <property type="protein sequence ID" value="CQD24841.1"/>
    <property type="molecule type" value="Genomic_DNA"/>
</dbReference>
<evidence type="ECO:0000313" key="2">
    <source>
        <dbReference type="EMBL" id="CQD24841.1"/>
    </source>
</evidence>
<proteinExistence type="predicted"/>
<feature type="region of interest" description="Disordered" evidence="1">
    <location>
        <begin position="29"/>
        <end position="89"/>
    </location>
</feature>
<feature type="compositionally biased region" description="Low complexity" evidence="1">
    <location>
        <begin position="53"/>
        <end position="71"/>
    </location>
</feature>
<organism evidence="2 3">
    <name type="scientific">Mycobacterium lentiflavum</name>
    <dbReference type="NCBI Taxonomy" id="141349"/>
    <lineage>
        <taxon>Bacteria</taxon>
        <taxon>Bacillati</taxon>
        <taxon>Actinomycetota</taxon>
        <taxon>Actinomycetes</taxon>
        <taxon>Mycobacteriales</taxon>
        <taxon>Mycobacteriaceae</taxon>
        <taxon>Mycobacterium</taxon>
        <taxon>Mycobacterium simiae complex</taxon>
    </lineage>
</organism>
<sequence>MKSQTKAAIALFGGAATLVLAVGFGGSELASSPTTPIADPASSVTPAPPAPGGPDFAAPGGVDGAAAPPTGLIVSPHPAPPVPRTNPRP</sequence>
<name>A0A0E4H3L9_MYCLN</name>
<dbReference type="AlphaFoldDB" id="A0A0E4H3L9"/>
<evidence type="ECO:0000313" key="3">
    <source>
        <dbReference type="Proteomes" id="UP000199251"/>
    </source>
</evidence>
<accession>A0A0E4H3L9</accession>
<feature type="compositionally biased region" description="Pro residues" evidence="1">
    <location>
        <begin position="77"/>
        <end position="89"/>
    </location>
</feature>
<gene>
    <name evidence="2" type="ORF">BN1232_06408</name>
</gene>
<dbReference type="Proteomes" id="UP000199251">
    <property type="component" value="Unassembled WGS sequence"/>
</dbReference>
<evidence type="ECO:0000256" key="1">
    <source>
        <dbReference type="SAM" id="MobiDB-lite"/>
    </source>
</evidence>
<protein>
    <submittedName>
        <fullName evidence="2">Uncharacterized protein</fullName>
    </submittedName>
</protein>